<dbReference type="Pfam" id="PF15449">
    <property type="entry name" value="Retinal"/>
    <property type="match status" value="2"/>
</dbReference>
<keyword evidence="3" id="KW-1185">Reference proteome</keyword>
<sequence>MGCSPSKGKLFSKPEVPGPQQALLAEAPQDEPQQGPQQALLAEAPEDGPQQALLAEAPQDGPLKDLLAEAPQDGPLKDLLAEVPQDGVESRPEEQESKCFETEEKENELPLLTEEHPTKEAAWCQLASDTTGGQKAEDIGETEVNVMPHEIINEGVKTDKINKFGKRKKNKGKRRSAEKQKKSSSVLTKLDFPPHMVRAHQAAYAFLNPNISKFEALLGLLDQAAQTQLSLQPTMSALVFRFEEINQALEEVAEEGEFMLKEHGDYMALPSGMMGPAVLPAKPRTDSANPPNPPPDLLQQLLQHSTEKMKLVGSSVQALGDTTLEEAVEYFASLSKLLVEKLQAKQAAEQRLTLVLARVETAAMRKFNPEDSSLHSEDSGFGGENESLTGSDRRHRGSAGSGSCGSGSNIHGAIDTLPSNLLNLGYNEYDEEDEEEDNEDDDDEEYEDDDGDRSERKRSNSSPPDLSQPFIFMCAKYMQDRQPTVKRPMTAVTTTKHSSSTRCVNIMMELQKSQRNLDQRMKNMAEIRGKKELTGPHYNLYRAGLRRHSVSGSASAQKGPFRTPVLAPQPPKHQSVRRLITTFSQGVDGRQGQSLDNSPPHIRRPRKCGIIHLSDTVNSNEGVLVINGNNNNNSWPESKDDLDVDSLPPPPPEVLMDNSFQRTDGIPGNKERSQEDSVLSLPIINQKTRVSQRLKASVQNVEVLPNRASIKPRSITILPARHAAVMGAQEAEQQQETYLDPEIEKVNCLYQQARRMIQLSNAGESSDKGDITELRGRGPSPLQARVGQRCGSNEFYEGEMSSYSLPVTAPPVSRVRLPPSCPSVCHRFPSPPACRPQSTSRPSSRPSSPKTVTRETDNNTEEIIPSVSFRDARSVFCPRDSQNSQTSIFPRNYVLPKPWGEAFRGRLPTKGIDNSTRRTQSEQRPSSSHSEFSKDGCPGSTQVKGSEPFTTK</sequence>
<feature type="region of interest" description="Disordered" evidence="1">
    <location>
        <begin position="761"/>
        <end position="786"/>
    </location>
</feature>
<feature type="compositionally biased region" description="Basic and acidic residues" evidence="1">
    <location>
        <begin position="367"/>
        <end position="378"/>
    </location>
</feature>
<feature type="region of interest" description="Disordered" evidence="1">
    <location>
        <begin position="1"/>
        <end position="113"/>
    </location>
</feature>
<feature type="region of interest" description="Disordered" evidence="1">
    <location>
        <begin position="899"/>
        <end position="952"/>
    </location>
</feature>
<reference evidence="2 3" key="1">
    <citation type="journal article" date="2024" name="Genome Biol. Evol.">
        <title>Chromosome-level genome assembly of the viviparous eelpout Zoarces viviparus.</title>
        <authorList>
            <person name="Fuhrmann N."/>
            <person name="Brasseur M.V."/>
            <person name="Bakowski C.E."/>
            <person name="Podsiadlowski L."/>
            <person name="Prost S."/>
            <person name="Krehenwinkel H."/>
            <person name="Mayer C."/>
        </authorList>
    </citation>
    <scope>NUCLEOTIDE SEQUENCE [LARGE SCALE GENOMIC DNA]</scope>
    <source>
        <strain evidence="2">NO-MEL_2022_Ind0_liver</strain>
    </source>
</reference>
<proteinExistence type="predicted"/>
<feature type="compositionally biased region" description="Low complexity" evidence="1">
    <location>
        <begin position="835"/>
        <end position="851"/>
    </location>
</feature>
<dbReference type="EMBL" id="JBCEZU010000089">
    <property type="protein sequence ID" value="KAK9531828.1"/>
    <property type="molecule type" value="Genomic_DNA"/>
</dbReference>
<feature type="region of interest" description="Disordered" evidence="1">
    <location>
        <begin position="165"/>
        <end position="186"/>
    </location>
</feature>
<comment type="caution">
    <text evidence="2">The sequence shown here is derived from an EMBL/GenBank/DDBJ whole genome shotgun (WGS) entry which is preliminary data.</text>
</comment>
<feature type="compositionally biased region" description="Basic and acidic residues" evidence="1">
    <location>
        <begin position="88"/>
        <end position="102"/>
    </location>
</feature>
<evidence type="ECO:0000313" key="2">
    <source>
        <dbReference type="EMBL" id="KAK9531828.1"/>
    </source>
</evidence>
<organism evidence="2 3">
    <name type="scientific">Zoarces viviparus</name>
    <name type="common">Viviparous eelpout</name>
    <name type="synonym">Blennius viviparus</name>
    <dbReference type="NCBI Taxonomy" id="48416"/>
    <lineage>
        <taxon>Eukaryota</taxon>
        <taxon>Metazoa</taxon>
        <taxon>Chordata</taxon>
        <taxon>Craniata</taxon>
        <taxon>Vertebrata</taxon>
        <taxon>Euteleostomi</taxon>
        <taxon>Actinopterygii</taxon>
        <taxon>Neopterygii</taxon>
        <taxon>Teleostei</taxon>
        <taxon>Neoteleostei</taxon>
        <taxon>Acanthomorphata</taxon>
        <taxon>Eupercaria</taxon>
        <taxon>Perciformes</taxon>
        <taxon>Cottioidei</taxon>
        <taxon>Zoarcales</taxon>
        <taxon>Zoarcidae</taxon>
        <taxon>Zoarcinae</taxon>
        <taxon>Zoarces</taxon>
    </lineage>
</organism>
<dbReference type="Proteomes" id="UP001488805">
    <property type="component" value="Unassembled WGS sequence"/>
</dbReference>
<gene>
    <name evidence="2" type="ORF">VZT92_011232</name>
</gene>
<evidence type="ECO:0000256" key="1">
    <source>
        <dbReference type="SAM" id="MobiDB-lite"/>
    </source>
</evidence>
<feature type="compositionally biased region" description="Polar residues" evidence="1">
    <location>
        <begin position="939"/>
        <end position="952"/>
    </location>
</feature>
<feature type="compositionally biased region" description="Basic and acidic residues" evidence="1">
    <location>
        <begin position="765"/>
        <end position="776"/>
    </location>
</feature>
<dbReference type="AlphaFoldDB" id="A0AAW1FC80"/>
<accession>A0AAW1FC80</accession>
<feature type="region of interest" description="Disordered" evidence="1">
    <location>
        <begin position="367"/>
        <end position="411"/>
    </location>
</feature>
<evidence type="ECO:0000313" key="3">
    <source>
        <dbReference type="Proteomes" id="UP001488805"/>
    </source>
</evidence>
<feature type="region of interest" description="Disordered" evidence="1">
    <location>
        <begin position="430"/>
        <end position="469"/>
    </location>
</feature>
<feature type="compositionally biased region" description="Acidic residues" evidence="1">
    <location>
        <begin position="430"/>
        <end position="452"/>
    </location>
</feature>
<name>A0AAW1FC80_ZOAVI</name>
<evidence type="ECO:0008006" key="4">
    <source>
        <dbReference type="Google" id="ProtNLM"/>
    </source>
</evidence>
<dbReference type="PANTHER" id="PTHR22017:SF3">
    <property type="entry name" value="PHOTORECEPTOR CILIUM ACTIN REGULATOR 2"/>
    <property type="match status" value="1"/>
</dbReference>
<dbReference type="PANTHER" id="PTHR22017">
    <property type="entry name" value="PHOTORECEPTOR CILIUM ACTIN REGULATOR"/>
    <property type="match status" value="1"/>
</dbReference>
<feature type="region of interest" description="Disordered" evidence="1">
    <location>
        <begin position="552"/>
        <end position="574"/>
    </location>
</feature>
<feature type="region of interest" description="Disordered" evidence="1">
    <location>
        <begin position="828"/>
        <end position="862"/>
    </location>
</feature>
<protein>
    <recommendedName>
        <fullName evidence="4">Photoreceptor cilium actin regulator</fullName>
    </recommendedName>
</protein>
<feature type="compositionally biased region" description="Basic residues" evidence="1">
    <location>
        <begin position="165"/>
        <end position="174"/>
    </location>
</feature>
<dbReference type="InterPro" id="IPR029352">
    <property type="entry name" value="PCARE"/>
</dbReference>
<feature type="region of interest" description="Disordered" evidence="1">
    <location>
        <begin position="631"/>
        <end position="658"/>
    </location>
</feature>